<gene>
    <name evidence="2" type="ORF">LNAT_P0984</name>
</gene>
<dbReference type="Proteomes" id="UP000217944">
    <property type="component" value="Unassembled WGS sequence"/>
</dbReference>
<dbReference type="AlphaFoldDB" id="A0A292YCA1"/>
<dbReference type="Pfam" id="PF02120">
    <property type="entry name" value="Flg_hook"/>
    <property type="match status" value="1"/>
</dbReference>
<sequence length="470" mass="54529">MSSQLIELLTINIKTKNNSKIKPTQNFISELLKNIEPKKAIELLKNFNLTKEEIKEIISKLPEKDKKIYLELLNKEIIKNKLNLDNKAQNIEIKNINTKSTQTDTKTDLKNDIEYFLKLINKNDNLKLKDTPLNITEKKTKDIKNNDNINNIENILRLLLNNTQTFPQKIKKEIKKIKQDITQLIKKEIEANTKIENKLLTKKIITEIKNVNSFEELVSVANKHGLNIKKIITKIIKTEPQKPKYLPQIKIPNLKIVQNINKINSSILTLKHKANNNKNILQTLISSKNPHINNENITQNKNLNIDNLTNSDNKIDATKNNNENKTTDITINNFNPNTEIKHKIIKAKESIKYFSNNLKEAIKNYKPPISKLSIELHPKELGKVDITIIHRGDNLQININSNNQAINFFHSHQIELKNVLVNMGYNGIDMNFNSNQNRENQNKKAYKHYSSNKNDDNYDELIIEIPYTYA</sequence>
<keyword evidence="3" id="KW-1185">Reference proteome</keyword>
<protein>
    <recommendedName>
        <fullName evidence="1">Flagellar hook-length control protein-like C-terminal domain-containing protein</fullName>
    </recommendedName>
</protein>
<name>A0A292YCA1_9BACT</name>
<evidence type="ECO:0000259" key="1">
    <source>
        <dbReference type="Pfam" id="PF02120"/>
    </source>
</evidence>
<accession>A0A292YCA1</accession>
<dbReference type="OrthoDB" id="5362877at2"/>
<comment type="caution">
    <text evidence="2">The sequence shown here is derived from an EMBL/GenBank/DDBJ whole genome shotgun (WGS) entry which is preliminary data.</text>
</comment>
<organism evidence="2 3">
    <name type="scientific">Lebetimonas natsushimae</name>
    <dbReference type="NCBI Taxonomy" id="1936991"/>
    <lineage>
        <taxon>Bacteria</taxon>
        <taxon>Pseudomonadati</taxon>
        <taxon>Campylobacterota</taxon>
        <taxon>Epsilonproteobacteria</taxon>
        <taxon>Nautiliales</taxon>
        <taxon>Nautiliaceae</taxon>
        <taxon>Lebetimonas</taxon>
    </lineage>
</organism>
<dbReference type="RefSeq" id="WP_096258963.1">
    <property type="nucleotide sequence ID" value="NZ_BDME01000002.1"/>
</dbReference>
<evidence type="ECO:0000313" key="3">
    <source>
        <dbReference type="Proteomes" id="UP000217944"/>
    </source>
</evidence>
<dbReference type="EMBL" id="BDME01000002">
    <property type="protein sequence ID" value="GAX87687.1"/>
    <property type="molecule type" value="Genomic_DNA"/>
</dbReference>
<dbReference type="InterPro" id="IPR038610">
    <property type="entry name" value="FliK-like_C_sf"/>
</dbReference>
<proteinExistence type="predicted"/>
<dbReference type="InterPro" id="IPR021136">
    <property type="entry name" value="Flagellar_hook_control-like_C"/>
</dbReference>
<evidence type="ECO:0000313" key="2">
    <source>
        <dbReference type="EMBL" id="GAX87687.1"/>
    </source>
</evidence>
<dbReference type="Gene3D" id="3.30.750.140">
    <property type="match status" value="1"/>
</dbReference>
<feature type="domain" description="Flagellar hook-length control protein-like C-terminal" evidence="1">
    <location>
        <begin position="360"/>
        <end position="440"/>
    </location>
</feature>
<reference evidence="2 3" key="1">
    <citation type="journal article" date="2017" name="Syst. Appl. Microbiol.">
        <title>Lebetimonas natsushimae sp. nov., a novel strictly anaerobic, moderately thermophilic chemoautotroph isolated from a deep-sea hydrothermal vent polychaete nest in the Mid-Okinawa Trough.</title>
        <authorList>
            <person name="Nagata R."/>
            <person name="Takaki Y."/>
            <person name="Tame A."/>
            <person name="Nunoura T."/>
            <person name="Muto H."/>
            <person name="Mino S."/>
            <person name="Sawayama S."/>
            <person name="Takai K."/>
            <person name="Nakagawa S."/>
        </authorList>
    </citation>
    <scope>NUCLEOTIDE SEQUENCE [LARGE SCALE GENOMIC DNA]</scope>
    <source>
        <strain evidence="2 3">HS1857</strain>
    </source>
</reference>